<comment type="subcellular location">
    <subcellularLocation>
        <location evidence="1">Chromosome</location>
    </subcellularLocation>
</comment>
<evidence type="ECO:0000256" key="7">
    <source>
        <dbReference type="ARBA" id="ARBA00022833"/>
    </source>
</evidence>
<evidence type="ECO:0000256" key="3">
    <source>
        <dbReference type="ARBA" id="ARBA00022603"/>
    </source>
</evidence>
<dbReference type="GO" id="GO:0005694">
    <property type="term" value="C:chromosome"/>
    <property type="evidence" value="ECO:0007669"/>
    <property type="project" value="UniProtKB-SubCell"/>
</dbReference>
<dbReference type="Proteomes" id="UP001428341">
    <property type="component" value="Unassembled WGS sequence"/>
</dbReference>
<proteinExistence type="predicted"/>
<keyword evidence="12" id="KW-1185">Reference proteome</keyword>
<dbReference type="PROSITE" id="PS50868">
    <property type="entry name" value="POST_SET"/>
    <property type="match status" value="1"/>
</dbReference>
<keyword evidence="7" id="KW-0862">Zinc</keyword>
<dbReference type="Gene3D" id="2.170.270.10">
    <property type="entry name" value="SET domain"/>
    <property type="match status" value="1"/>
</dbReference>
<gene>
    <name evidence="11" type="ORF">WN944_016467</name>
</gene>
<evidence type="ECO:0000256" key="8">
    <source>
        <dbReference type="SAM" id="MobiDB-lite"/>
    </source>
</evidence>
<dbReference type="PANTHER" id="PTHR46223">
    <property type="entry name" value="HISTONE-LYSINE N-METHYLTRANSFERASE SUV39H"/>
    <property type="match status" value="1"/>
</dbReference>
<evidence type="ECO:0000313" key="11">
    <source>
        <dbReference type="EMBL" id="KAK9201266.1"/>
    </source>
</evidence>
<organism evidence="11 12">
    <name type="scientific">Citrus x changshan-huyou</name>
    <dbReference type="NCBI Taxonomy" id="2935761"/>
    <lineage>
        <taxon>Eukaryota</taxon>
        <taxon>Viridiplantae</taxon>
        <taxon>Streptophyta</taxon>
        <taxon>Embryophyta</taxon>
        <taxon>Tracheophyta</taxon>
        <taxon>Spermatophyta</taxon>
        <taxon>Magnoliopsida</taxon>
        <taxon>eudicotyledons</taxon>
        <taxon>Gunneridae</taxon>
        <taxon>Pentapetalae</taxon>
        <taxon>rosids</taxon>
        <taxon>malvids</taxon>
        <taxon>Sapindales</taxon>
        <taxon>Rutaceae</taxon>
        <taxon>Aurantioideae</taxon>
        <taxon>Citrus</taxon>
    </lineage>
</organism>
<protein>
    <recommendedName>
        <fullName evidence="13">Histone-lysine N-methyltransferase SUVR3</fullName>
    </recommendedName>
</protein>
<dbReference type="InterPro" id="IPR001214">
    <property type="entry name" value="SET_dom"/>
</dbReference>
<dbReference type="InterPro" id="IPR050973">
    <property type="entry name" value="H3K9_Histone-Lys_N-MTase"/>
</dbReference>
<dbReference type="InterPro" id="IPR003616">
    <property type="entry name" value="Post-SET_dom"/>
</dbReference>
<dbReference type="AlphaFoldDB" id="A0AAP0MDT0"/>
<keyword evidence="4" id="KW-0808">Transferase</keyword>
<dbReference type="EMBL" id="JBCGBO010000005">
    <property type="protein sequence ID" value="KAK9201266.1"/>
    <property type="molecule type" value="Genomic_DNA"/>
</dbReference>
<name>A0AAP0MDT0_9ROSI</name>
<feature type="compositionally biased region" description="Basic and acidic residues" evidence="8">
    <location>
        <begin position="9"/>
        <end position="19"/>
    </location>
</feature>
<keyword evidence="3" id="KW-0489">Methyltransferase</keyword>
<feature type="domain" description="Post-SET" evidence="10">
    <location>
        <begin position="365"/>
        <end position="381"/>
    </location>
</feature>
<dbReference type="PROSITE" id="PS50280">
    <property type="entry name" value="SET"/>
    <property type="match status" value="1"/>
</dbReference>
<evidence type="ECO:0000256" key="4">
    <source>
        <dbReference type="ARBA" id="ARBA00022679"/>
    </source>
</evidence>
<evidence type="ECO:0000256" key="5">
    <source>
        <dbReference type="ARBA" id="ARBA00022691"/>
    </source>
</evidence>
<dbReference type="Pfam" id="PF00856">
    <property type="entry name" value="SET"/>
    <property type="match status" value="1"/>
</dbReference>
<comment type="caution">
    <text evidence="11">The sequence shown here is derived from an EMBL/GenBank/DDBJ whole genome shotgun (WGS) entry which is preliminary data.</text>
</comment>
<dbReference type="GO" id="GO:0046872">
    <property type="term" value="F:metal ion binding"/>
    <property type="evidence" value="ECO:0007669"/>
    <property type="project" value="UniProtKB-KW"/>
</dbReference>
<keyword evidence="2" id="KW-0158">Chromosome</keyword>
<dbReference type="GO" id="GO:0008168">
    <property type="term" value="F:methyltransferase activity"/>
    <property type="evidence" value="ECO:0007669"/>
    <property type="project" value="UniProtKB-KW"/>
</dbReference>
<reference evidence="11 12" key="1">
    <citation type="submission" date="2024-05" db="EMBL/GenBank/DDBJ databases">
        <title>Haplotype-resolved chromosome-level genome assembly of Huyou (Citrus changshanensis).</title>
        <authorList>
            <person name="Miao C."/>
            <person name="Chen W."/>
            <person name="Wu Y."/>
            <person name="Wang L."/>
            <person name="Zhao S."/>
            <person name="Grierson D."/>
            <person name="Xu C."/>
            <person name="Chen K."/>
        </authorList>
    </citation>
    <scope>NUCLEOTIDE SEQUENCE [LARGE SCALE GENOMIC DNA]</scope>
    <source>
        <strain evidence="11">01-14</strain>
        <tissue evidence="11">Leaf</tissue>
    </source>
</reference>
<dbReference type="SMART" id="SM00317">
    <property type="entry name" value="SET"/>
    <property type="match status" value="1"/>
</dbReference>
<dbReference type="GO" id="GO:0032259">
    <property type="term" value="P:methylation"/>
    <property type="evidence" value="ECO:0007669"/>
    <property type="project" value="UniProtKB-KW"/>
</dbReference>
<feature type="region of interest" description="Disordered" evidence="8">
    <location>
        <begin position="1"/>
        <end position="20"/>
    </location>
</feature>
<evidence type="ECO:0000313" key="12">
    <source>
        <dbReference type="Proteomes" id="UP001428341"/>
    </source>
</evidence>
<sequence>MLKLKNHNKRDASSRRHSIENSMAFSNAPTELINCHKRTIEVDEEQKQNQFLQWARLILPWLTPGELANVSLTCRTLFQISKSITLCRSLDASRSVENFPIPFHNAVDQTPYAYFIYTPSQIIPPPCPAQFPSRQFWASTNAAADAESNSSLSLLGFDSVSLVCESDESESGCDCEECFEVGLGDGVFGCPCFSGLEDVGIVSECGPSCGCGSECGNRLTQRGISVRLKIVRSVNKGWGLYADQFIKQGQFICEYAGELLTTKEARWRQQIYDGLASSPGNSSALLVIREHLPSGKACLRMNIDATRIGNIARFINHSCDGGDLSTTLVRSSGSILPRLCFFASKDIKEGEELAFSYGEIRARPKGLPCYCGSTSCFGILPSENT</sequence>
<dbReference type="InterPro" id="IPR046341">
    <property type="entry name" value="SET_dom_sf"/>
</dbReference>
<keyword evidence="6" id="KW-0479">Metal-binding</keyword>
<dbReference type="SUPFAM" id="SSF82199">
    <property type="entry name" value="SET domain"/>
    <property type="match status" value="1"/>
</dbReference>
<evidence type="ECO:0000256" key="6">
    <source>
        <dbReference type="ARBA" id="ARBA00022723"/>
    </source>
</evidence>
<feature type="domain" description="SET" evidence="9">
    <location>
        <begin position="226"/>
        <end position="358"/>
    </location>
</feature>
<evidence type="ECO:0000256" key="1">
    <source>
        <dbReference type="ARBA" id="ARBA00004286"/>
    </source>
</evidence>
<evidence type="ECO:0000259" key="9">
    <source>
        <dbReference type="PROSITE" id="PS50280"/>
    </source>
</evidence>
<evidence type="ECO:0008006" key="13">
    <source>
        <dbReference type="Google" id="ProtNLM"/>
    </source>
</evidence>
<evidence type="ECO:0000256" key="2">
    <source>
        <dbReference type="ARBA" id="ARBA00022454"/>
    </source>
</evidence>
<evidence type="ECO:0000259" key="10">
    <source>
        <dbReference type="PROSITE" id="PS50868"/>
    </source>
</evidence>
<keyword evidence="5" id="KW-0949">S-adenosyl-L-methionine</keyword>
<accession>A0AAP0MDT0</accession>
<dbReference type="PANTHER" id="PTHR46223:SF3">
    <property type="entry name" value="HISTONE-LYSINE N-METHYLTRANSFERASE SET-23"/>
    <property type="match status" value="1"/>
</dbReference>